<name>A0A323UUQ3_9RHOO</name>
<evidence type="ECO:0000256" key="3">
    <source>
        <dbReference type="ARBA" id="ARBA00022737"/>
    </source>
</evidence>
<dbReference type="InterPro" id="IPR050179">
    <property type="entry name" value="Trans_hexapeptide_repeat"/>
</dbReference>
<dbReference type="InterPro" id="IPR014710">
    <property type="entry name" value="RmlC-like_jellyroll"/>
</dbReference>
<dbReference type="InterPro" id="IPR011004">
    <property type="entry name" value="Trimer_LpxA-like_sf"/>
</dbReference>
<dbReference type="Pfam" id="PF05523">
    <property type="entry name" value="FdtA"/>
    <property type="match status" value="1"/>
</dbReference>
<evidence type="ECO:0000313" key="7">
    <source>
        <dbReference type="Proteomes" id="UP000248259"/>
    </source>
</evidence>
<dbReference type="PANTHER" id="PTHR43300:SF4">
    <property type="entry name" value="ACYL-[ACYL-CARRIER-PROTEIN]--UDP-N-ACETYLGLUCOSAMINE O-ACYLTRANSFERASE"/>
    <property type="match status" value="1"/>
</dbReference>
<dbReference type="Gene3D" id="2.60.120.10">
    <property type="entry name" value="Jelly Rolls"/>
    <property type="match status" value="1"/>
</dbReference>
<dbReference type="CDD" id="cd03358">
    <property type="entry name" value="LbH_WxcM_N_like"/>
    <property type="match status" value="1"/>
</dbReference>
<dbReference type="InterPro" id="IPR001451">
    <property type="entry name" value="Hexapep"/>
</dbReference>
<evidence type="ECO:0000256" key="1">
    <source>
        <dbReference type="ARBA" id="ARBA00007274"/>
    </source>
</evidence>
<dbReference type="GO" id="GO:0016853">
    <property type="term" value="F:isomerase activity"/>
    <property type="evidence" value="ECO:0007669"/>
    <property type="project" value="UniProtKB-KW"/>
</dbReference>
<dbReference type="EMBL" id="QKOE01000008">
    <property type="protein sequence ID" value="PZA16157.1"/>
    <property type="molecule type" value="Genomic_DNA"/>
</dbReference>
<dbReference type="RefSeq" id="WP_110525060.1">
    <property type="nucleotide sequence ID" value="NZ_QKOE01000008.1"/>
</dbReference>
<proteinExistence type="inferred from homology"/>
<dbReference type="AlphaFoldDB" id="A0A323UUQ3"/>
<dbReference type="GO" id="GO:0016746">
    <property type="term" value="F:acyltransferase activity"/>
    <property type="evidence" value="ECO:0007669"/>
    <property type="project" value="UniProtKB-KW"/>
</dbReference>
<dbReference type="Gene3D" id="2.160.10.10">
    <property type="entry name" value="Hexapeptide repeat proteins"/>
    <property type="match status" value="1"/>
</dbReference>
<dbReference type="SUPFAM" id="SSF51161">
    <property type="entry name" value="Trimeric LpxA-like enzymes"/>
    <property type="match status" value="1"/>
</dbReference>
<keyword evidence="7" id="KW-1185">Reference proteome</keyword>
<dbReference type="OrthoDB" id="272049at2"/>
<evidence type="ECO:0000313" key="6">
    <source>
        <dbReference type="EMBL" id="PZA16157.1"/>
    </source>
</evidence>
<keyword evidence="6" id="KW-0413">Isomerase</keyword>
<comment type="similarity">
    <text evidence="1">Belongs to the transferase hexapeptide repeat family.</text>
</comment>
<dbReference type="CDD" id="cd20292">
    <property type="entry name" value="cupin_QdtA-like"/>
    <property type="match status" value="1"/>
</dbReference>
<dbReference type="PROSITE" id="PS00101">
    <property type="entry name" value="HEXAPEP_TRANSFERASES"/>
    <property type="match status" value="1"/>
</dbReference>
<sequence>MNHFVHELGCCESAQIGDDTRIWAFAHVLPGARLGKECNVCDHVFIENDVVVGDRVTIKCGVQLWDGLRVEDDVFIGPNATFTNDRFPRSKQYLDAYPQTLVGKGASIGANATILPGLTIGQYAMIGAGAVVTRSVPPYAIVTGNPARIIGYVGEDTGTPQTQDTSAAFPVAPGHRPSIVKGVGLHRIKKVHDLRGNLSVGEFSRDIPFEVKRYFLVFDVPSAATRGEHAHHTCHQFLLCVKGSCAVVADDGRQRQEYRLDSPDLGIHLPPMTWGIQYKYSADAVLLVFASEHYDADDYIRSYDDFLTLARRPAA</sequence>
<dbReference type="InterPro" id="IPR018357">
    <property type="entry name" value="Hexapep_transf_CS"/>
</dbReference>
<gene>
    <name evidence="6" type="ORF">DNK49_12620</name>
</gene>
<reference evidence="6 7" key="1">
    <citation type="submission" date="2018-06" db="EMBL/GenBank/DDBJ databases">
        <title>Azoarcus communis strain SWub3 genome.</title>
        <authorList>
            <person name="Zorraquino Salvo V."/>
            <person name="Toubiana D."/>
            <person name="Blumwald E."/>
        </authorList>
    </citation>
    <scope>NUCLEOTIDE SEQUENCE [LARGE SCALE GENOMIC DNA]</scope>
    <source>
        <strain evidence="6 7">SWub3</strain>
    </source>
</reference>
<dbReference type="Pfam" id="PF00132">
    <property type="entry name" value="Hexapep"/>
    <property type="match status" value="2"/>
</dbReference>
<evidence type="ECO:0000259" key="5">
    <source>
        <dbReference type="Pfam" id="PF05523"/>
    </source>
</evidence>
<keyword evidence="2" id="KW-0808">Transferase</keyword>
<dbReference type="PANTHER" id="PTHR43300">
    <property type="entry name" value="ACETYLTRANSFERASE"/>
    <property type="match status" value="1"/>
</dbReference>
<keyword evidence="4" id="KW-0012">Acyltransferase</keyword>
<feature type="domain" description="Sugar 3,4-ketoisomerase QdtA cupin" evidence="5">
    <location>
        <begin position="183"/>
        <end position="309"/>
    </location>
</feature>
<evidence type="ECO:0000256" key="2">
    <source>
        <dbReference type="ARBA" id="ARBA00022679"/>
    </source>
</evidence>
<evidence type="ECO:0000256" key="4">
    <source>
        <dbReference type="ARBA" id="ARBA00023315"/>
    </source>
</evidence>
<dbReference type="InterPro" id="IPR011051">
    <property type="entry name" value="RmlC_Cupin_sf"/>
</dbReference>
<keyword evidence="3" id="KW-0677">Repeat</keyword>
<accession>A0A323UUQ3</accession>
<protein>
    <submittedName>
        <fullName evidence="6">Isomerase</fullName>
    </submittedName>
</protein>
<dbReference type="SUPFAM" id="SSF51182">
    <property type="entry name" value="RmlC-like cupins"/>
    <property type="match status" value="1"/>
</dbReference>
<dbReference type="Proteomes" id="UP000248259">
    <property type="component" value="Unassembled WGS sequence"/>
</dbReference>
<dbReference type="InterPro" id="IPR008894">
    <property type="entry name" value="QdtA_cupin_dom"/>
</dbReference>
<organism evidence="6 7">
    <name type="scientific">Parazoarcus communis SWub3 = DSM 12120</name>
    <dbReference type="NCBI Taxonomy" id="1121029"/>
    <lineage>
        <taxon>Bacteria</taxon>
        <taxon>Pseudomonadati</taxon>
        <taxon>Pseudomonadota</taxon>
        <taxon>Betaproteobacteria</taxon>
        <taxon>Rhodocyclales</taxon>
        <taxon>Zoogloeaceae</taxon>
        <taxon>Parazoarcus</taxon>
    </lineage>
</organism>
<comment type="caution">
    <text evidence="6">The sequence shown here is derived from an EMBL/GenBank/DDBJ whole genome shotgun (WGS) entry which is preliminary data.</text>
</comment>